<dbReference type="EMBL" id="CM042012">
    <property type="protein sequence ID" value="KAI3749276.1"/>
    <property type="molecule type" value="Genomic_DNA"/>
</dbReference>
<gene>
    <name evidence="1" type="ORF">L2E82_19883</name>
</gene>
<protein>
    <submittedName>
        <fullName evidence="1">Uncharacterized protein</fullName>
    </submittedName>
</protein>
<proteinExistence type="predicted"/>
<comment type="caution">
    <text evidence="1">The sequence shown here is derived from an EMBL/GenBank/DDBJ whole genome shotgun (WGS) entry which is preliminary data.</text>
</comment>
<reference evidence="2" key="1">
    <citation type="journal article" date="2022" name="Mol. Ecol. Resour.">
        <title>The genomes of chicory, endive, great burdock and yacon provide insights into Asteraceae palaeo-polyploidization history and plant inulin production.</title>
        <authorList>
            <person name="Fan W."/>
            <person name="Wang S."/>
            <person name="Wang H."/>
            <person name="Wang A."/>
            <person name="Jiang F."/>
            <person name="Liu H."/>
            <person name="Zhao H."/>
            <person name="Xu D."/>
            <person name="Zhang Y."/>
        </authorList>
    </citation>
    <scope>NUCLEOTIDE SEQUENCE [LARGE SCALE GENOMIC DNA]</scope>
    <source>
        <strain evidence="2">cv. Punajuju</strain>
    </source>
</reference>
<accession>A0ACB9DST7</accession>
<sequence length="229" mass="25768">MYGCLDFILSIICSITTDTIFSPHILSIWCIKLQRHIDTGCIEDFPNWLMEWNLRSMLKGNLGNYQILLAIYFVMPSSRAIYSLHGSLSSTKQSLYLVSFSSQTSYQYIPFSTTFPIKVSYCYPVVVMAIVTRLVTDKAVVIFSKSSCCICHSIETLICSFGANPTVYELDEHPDGQLIERELKSLGCKLCAPTVFIGQQLIGGANEIMSLHLKGKLVPMLIKERAIWL</sequence>
<evidence type="ECO:0000313" key="2">
    <source>
        <dbReference type="Proteomes" id="UP001055811"/>
    </source>
</evidence>
<name>A0ACB9DST7_CICIN</name>
<evidence type="ECO:0000313" key="1">
    <source>
        <dbReference type="EMBL" id="KAI3749276.1"/>
    </source>
</evidence>
<reference evidence="1 2" key="2">
    <citation type="journal article" date="2022" name="Mol. Ecol. Resour.">
        <title>The genomes of chicory, endive, great burdock and yacon provide insights into Asteraceae paleo-polyploidization history and plant inulin production.</title>
        <authorList>
            <person name="Fan W."/>
            <person name="Wang S."/>
            <person name="Wang H."/>
            <person name="Wang A."/>
            <person name="Jiang F."/>
            <person name="Liu H."/>
            <person name="Zhao H."/>
            <person name="Xu D."/>
            <person name="Zhang Y."/>
        </authorList>
    </citation>
    <scope>NUCLEOTIDE SEQUENCE [LARGE SCALE GENOMIC DNA]</scope>
    <source>
        <strain evidence="2">cv. Punajuju</strain>
        <tissue evidence="1">Leaves</tissue>
    </source>
</reference>
<keyword evidence="2" id="KW-1185">Reference proteome</keyword>
<dbReference type="Proteomes" id="UP001055811">
    <property type="component" value="Linkage Group LG04"/>
</dbReference>
<organism evidence="1 2">
    <name type="scientific">Cichorium intybus</name>
    <name type="common">Chicory</name>
    <dbReference type="NCBI Taxonomy" id="13427"/>
    <lineage>
        <taxon>Eukaryota</taxon>
        <taxon>Viridiplantae</taxon>
        <taxon>Streptophyta</taxon>
        <taxon>Embryophyta</taxon>
        <taxon>Tracheophyta</taxon>
        <taxon>Spermatophyta</taxon>
        <taxon>Magnoliopsida</taxon>
        <taxon>eudicotyledons</taxon>
        <taxon>Gunneridae</taxon>
        <taxon>Pentapetalae</taxon>
        <taxon>asterids</taxon>
        <taxon>campanulids</taxon>
        <taxon>Asterales</taxon>
        <taxon>Asteraceae</taxon>
        <taxon>Cichorioideae</taxon>
        <taxon>Cichorieae</taxon>
        <taxon>Cichoriinae</taxon>
        <taxon>Cichorium</taxon>
    </lineage>
</organism>